<dbReference type="EMBL" id="LSRQ01000944">
    <property type="protein sequence ID" value="OAY80117.1"/>
    <property type="molecule type" value="Genomic_DNA"/>
</dbReference>
<evidence type="ECO:0000313" key="2">
    <source>
        <dbReference type="EMBL" id="OAY80117.1"/>
    </source>
</evidence>
<comment type="caution">
    <text evidence="2">The sequence shown here is derived from an EMBL/GenBank/DDBJ whole genome shotgun (WGS) entry which is preliminary data.</text>
</comment>
<protein>
    <submittedName>
        <fullName evidence="2">Uncharacterized protein</fullName>
    </submittedName>
</protein>
<organism evidence="2 3">
    <name type="scientific">Ananas comosus</name>
    <name type="common">Pineapple</name>
    <name type="synonym">Ananas ananas</name>
    <dbReference type="NCBI Taxonomy" id="4615"/>
    <lineage>
        <taxon>Eukaryota</taxon>
        <taxon>Viridiplantae</taxon>
        <taxon>Streptophyta</taxon>
        <taxon>Embryophyta</taxon>
        <taxon>Tracheophyta</taxon>
        <taxon>Spermatophyta</taxon>
        <taxon>Magnoliopsida</taxon>
        <taxon>Liliopsida</taxon>
        <taxon>Poales</taxon>
        <taxon>Bromeliaceae</taxon>
        <taxon>Bromelioideae</taxon>
        <taxon>Ananas</taxon>
    </lineage>
</organism>
<dbReference type="Proteomes" id="UP000092600">
    <property type="component" value="Unassembled WGS sequence"/>
</dbReference>
<gene>
    <name evidence="2" type="ORF">ACMD2_16123</name>
</gene>
<name>A0A199VSD4_ANACO</name>
<dbReference type="AlphaFoldDB" id="A0A199VSD4"/>
<feature type="compositionally biased region" description="Low complexity" evidence="1">
    <location>
        <begin position="1"/>
        <end position="16"/>
    </location>
</feature>
<accession>A0A199VSD4</accession>
<reference evidence="2 3" key="1">
    <citation type="journal article" date="2016" name="DNA Res.">
        <title>The draft genome of MD-2 pineapple using hybrid error correction of long reads.</title>
        <authorList>
            <person name="Redwan R.M."/>
            <person name="Saidin A."/>
            <person name="Kumar S.V."/>
        </authorList>
    </citation>
    <scope>NUCLEOTIDE SEQUENCE [LARGE SCALE GENOMIC DNA]</scope>
    <source>
        <strain evidence="3">cv. MD2</strain>
        <tissue evidence="2">Leaf</tissue>
    </source>
</reference>
<proteinExistence type="predicted"/>
<evidence type="ECO:0000256" key="1">
    <source>
        <dbReference type="SAM" id="MobiDB-lite"/>
    </source>
</evidence>
<evidence type="ECO:0000313" key="3">
    <source>
        <dbReference type="Proteomes" id="UP000092600"/>
    </source>
</evidence>
<sequence>MVRTSSSSGGPPASSSQLDNDLSRSSSGFEIRECLNHLREREWPLRVQKRLHLPAFEIRAELRQALPVGRDNESEARGDDRAREHHDAAPFFHCFHRSFTLTCRLSYQQHHTLHQTSQSIAKSAPRLFNSSSFPVLEVAATFDAP</sequence>
<feature type="region of interest" description="Disordered" evidence="1">
    <location>
        <begin position="1"/>
        <end position="25"/>
    </location>
</feature>